<evidence type="ECO:0000256" key="1">
    <source>
        <dbReference type="SAM" id="MobiDB-lite"/>
    </source>
</evidence>
<keyword evidence="3" id="KW-1185">Reference proteome</keyword>
<comment type="caution">
    <text evidence="2">The sequence shown here is derived from an EMBL/GenBank/DDBJ whole genome shotgun (WGS) entry which is preliminary data.</text>
</comment>
<protein>
    <submittedName>
        <fullName evidence="2">Uncharacterized protein</fullName>
    </submittedName>
</protein>
<evidence type="ECO:0000313" key="2">
    <source>
        <dbReference type="EMBL" id="CAL1291810.1"/>
    </source>
</evidence>
<evidence type="ECO:0000313" key="3">
    <source>
        <dbReference type="Proteomes" id="UP001497382"/>
    </source>
</evidence>
<organism evidence="2 3">
    <name type="scientific">Larinioides sclopetarius</name>
    <dbReference type="NCBI Taxonomy" id="280406"/>
    <lineage>
        <taxon>Eukaryota</taxon>
        <taxon>Metazoa</taxon>
        <taxon>Ecdysozoa</taxon>
        <taxon>Arthropoda</taxon>
        <taxon>Chelicerata</taxon>
        <taxon>Arachnida</taxon>
        <taxon>Araneae</taxon>
        <taxon>Araneomorphae</taxon>
        <taxon>Entelegynae</taxon>
        <taxon>Araneoidea</taxon>
        <taxon>Araneidae</taxon>
        <taxon>Larinioides</taxon>
    </lineage>
</organism>
<sequence length="37" mass="4170">MLIDIITRLPLKKKGIHKPAKEEAKENGDTSTKKSYS</sequence>
<dbReference type="Proteomes" id="UP001497382">
    <property type="component" value="Unassembled WGS sequence"/>
</dbReference>
<name>A0AAV2B856_9ARAC</name>
<feature type="compositionally biased region" description="Basic and acidic residues" evidence="1">
    <location>
        <begin position="19"/>
        <end position="37"/>
    </location>
</feature>
<accession>A0AAV2B856</accession>
<feature type="region of interest" description="Disordered" evidence="1">
    <location>
        <begin position="14"/>
        <end position="37"/>
    </location>
</feature>
<dbReference type="EMBL" id="CAXIEN010000292">
    <property type="protein sequence ID" value="CAL1291810.1"/>
    <property type="molecule type" value="Genomic_DNA"/>
</dbReference>
<reference evidence="2 3" key="1">
    <citation type="submission" date="2024-04" db="EMBL/GenBank/DDBJ databases">
        <authorList>
            <person name="Rising A."/>
            <person name="Reimegard J."/>
            <person name="Sonavane S."/>
            <person name="Akerstrom W."/>
            <person name="Nylinder S."/>
            <person name="Hedman E."/>
            <person name="Kallberg Y."/>
        </authorList>
    </citation>
    <scope>NUCLEOTIDE SEQUENCE [LARGE SCALE GENOMIC DNA]</scope>
</reference>
<proteinExistence type="predicted"/>
<dbReference type="AlphaFoldDB" id="A0AAV2B856"/>
<gene>
    <name evidence="2" type="ORF">LARSCL_LOCUS17289</name>
</gene>